<dbReference type="EMBL" id="NAJN01002029">
    <property type="protein sequence ID" value="TKA58723.1"/>
    <property type="molecule type" value="Genomic_DNA"/>
</dbReference>
<comment type="similarity">
    <text evidence="2">Belongs to the SLX4 family.</text>
</comment>
<dbReference type="GO" id="GO:0006260">
    <property type="term" value="P:DNA replication"/>
    <property type="evidence" value="ECO:0007669"/>
    <property type="project" value="InterPro"/>
</dbReference>
<feature type="compositionally biased region" description="Low complexity" evidence="9">
    <location>
        <begin position="156"/>
        <end position="165"/>
    </location>
</feature>
<feature type="compositionally biased region" description="Polar residues" evidence="9">
    <location>
        <begin position="833"/>
        <end position="846"/>
    </location>
</feature>
<feature type="region of interest" description="Disordered" evidence="9">
    <location>
        <begin position="721"/>
        <end position="846"/>
    </location>
</feature>
<evidence type="ECO:0000256" key="4">
    <source>
        <dbReference type="ARBA" id="ARBA00022763"/>
    </source>
</evidence>
<feature type="compositionally biased region" description="Basic and acidic residues" evidence="9">
    <location>
        <begin position="70"/>
        <end position="83"/>
    </location>
</feature>
<protein>
    <recommendedName>
        <fullName evidence="8">Structure-specific endonuclease subunit SLX4</fullName>
    </recommendedName>
</protein>
<proteinExistence type="inferred from homology"/>
<feature type="non-terminal residue" evidence="10">
    <location>
        <position position="1"/>
    </location>
</feature>
<feature type="compositionally biased region" description="Low complexity" evidence="9">
    <location>
        <begin position="129"/>
        <end position="142"/>
    </location>
</feature>
<feature type="compositionally biased region" description="Basic residues" evidence="9">
    <location>
        <begin position="360"/>
        <end position="370"/>
    </location>
</feature>
<accession>A0A4U0W972</accession>
<dbReference type="Pfam" id="PF09494">
    <property type="entry name" value="Slx4"/>
    <property type="match status" value="1"/>
</dbReference>
<dbReference type="Proteomes" id="UP000308768">
    <property type="component" value="Unassembled WGS sequence"/>
</dbReference>
<dbReference type="GO" id="GO:0033557">
    <property type="term" value="C:Slx1-Slx4 complex"/>
    <property type="evidence" value="ECO:0007669"/>
    <property type="project" value="InterPro"/>
</dbReference>
<dbReference type="STRING" id="331657.A0A4U0W972"/>
<sequence length="964" mass="104590">KRTATRFEPATIDADIDGIPTTMTGILEFPNHVSNAPLYPPESAFNTTGHSKRPTVTRRSPNAAPAEEGSPSRDSRKADERKVTGGQTALEHVDTVVDVGSYKNFRACDMGTQEELPSKKVRRPRTTKKSGSSTVVSGLTEGGAATVVANAISAAGAAAANDSPASLEVPAKTRKPRAKKNSTETQTKLNKGRVTKPRARSGNAEKPLAEKPVTKKEMSAARGRNTDQTVSVHFQHQDTEPSALHGPGKIAIRDENLDLDQATTRRTNWTPLRDTKPVTPLIVSTSAQPEHFSDLQKLSKVPFTELLGNFGYNETHGPRLPQTRSPDGKAPRKRRRVELVGPTRPNGALNQTVAPVPPAKKAKSAKKKPRTITELATSAYRSIEQVSITANPVNEFFAPRSVVSPVIVSAAPAEVPVTVKKRRAPRSKSLADAGQPPKKSTRITKPKKAVPILPKLLSPQTASNKMDRQDFLFGTSSQLAREESHTFIRDLQHAMRESETVMDGEEGSQPTYESYESVPTAPHGTSLSIVQTGRGLWAAAARDPDRQMLAADWRVRRLPSSAVNSKMADEESQDSGVADMEPVSITGLDMEEADDDTLLESGVGDLAQPPACNNGIDAPSEQEMQDSGFVDIDTFEKDPGHHDEKDECMVLKSDDSHDKVNPHVHHRSIAKTTPTQLVDEPASLASNLPSLSTSTNLASTESDLLPTASITIQKEVSARITREPLSQAKKPRGRPRKAVVPNGSTTNSSKPRGRPHEDLGSVTSTLTKRKRNTTILPSTAPASLDQDGWLNIDEISDSDNPPTPSPPRRRASHSPVALQPLEFDAPVPPTAPDSASTSKAGENPDWATTSAALFPRITHTIRSAPATSTPSKPSWHTKILLYDPLPLEDFTAWLNAQGVRYAGTETETVLVERKDGKDARKKREMKCVKKELEVEAWMVQKWCEEMGVCCFSRESGRGGAKARY</sequence>
<feature type="region of interest" description="Disordered" evidence="9">
    <location>
        <begin position="156"/>
        <end position="248"/>
    </location>
</feature>
<comment type="caution">
    <text evidence="10">The sequence shown here is derived from an EMBL/GenBank/DDBJ whole genome shotgun (WGS) entry which is preliminary data.</text>
</comment>
<evidence type="ECO:0000256" key="5">
    <source>
        <dbReference type="ARBA" id="ARBA00023172"/>
    </source>
</evidence>
<dbReference type="GO" id="GO:0006281">
    <property type="term" value="P:DNA repair"/>
    <property type="evidence" value="ECO:0007669"/>
    <property type="project" value="UniProtKB-KW"/>
</dbReference>
<evidence type="ECO:0000313" key="10">
    <source>
        <dbReference type="EMBL" id="TKA58723.1"/>
    </source>
</evidence>
<evidence type="ECO:0000313" key="11">
    <source>
        <dbReference type="Proteomes" id="UP000308768"/>
    </source>
</evidence>
<feature type="region of interest" description="Disordered" evidence="9">
    <location>
        <begin position="671"/>
        <end position="695"/>
    </location>
</feature>
<evidence type="ECO:0000256" key="9">
    <source>
        <dbReference type="SAM" id="MobiDB-lite"/>
    </source>
</evidence>
<feature type="compositionally biased region" description="Basic residues" evidence="9">
    <location>
        <begin position="190"/>
        <end position="199"/>
    </location>
</feature>
<dbReference type="InterPro" id="IPR027784">
    <property type="entry name" value="Slx4_ascomycetes"/>
</dbReference>
<evidence type="ECO:0000256" key="2">
    <source>
        <dbReference type="ARBA" id="ARBA00006661"/>
    </source>
</evidence>
<feature type="region of interest" description="Disordered" evidence="9">
    <location>
        <begin position="32"/>
        <end position="89"/>
    </location>
</feature>
<dbReference type="OrthoDB" id="5349119at2759"/>
<feature type="compositionally biased region" description="Low complexity" evidence="9">
    <location>
        <begin position="680"/>
        <end position="695"/>
    </location>
</feature>
<keyword evidence="11" id="KW-1185">Reference proteome</keyword>
<feature type="compositionally biased region" description="Basic and acidic residues" evidence="9">
    <location>
        <begin position="207"/>
        <end position="219"/>
    </location>
</feature>
<evidence type="ECO:0000256" key="8">
    <source>
        <dbReference type="ARBA" id="ARBA00029496"/>
    </source>
</evidence>
<feature type="region of interest" description="Disordered" evidence="9">
    <location>
        <begin position="106"/>
        <end position="142"/>
    </location>
</feature>
<organism evidence="10 11">
    <name type="scientific">Cryomyces minteri</name>
    <dbReference type="NCBI Taxonomy" id="331657"/>
    <lineage>
        <taxon>Eukaryota</taxon>
        <taxon>Fungi</taxon>
        <taxon>Dikarya</taxon>
        <taxon>Ascomycota</taxon>
        <taxon>Pezizomycotina</taxon>
        <taxon>Dothideomycetes</taxon>
        <taxon>Dothideomycetes incertae sedis</taxon>
        <taxon>Cryomyces</taxon>
    </lineage>
</organism>
<evidence type="ECO:0000256" key="7">
    <source>
        <dbReference type="ARBA" id="ARBA00023242"/>
    </source>
</evidence>
<evidence type="ECO:0000256" key="6">
    <source>
        <dbReference type="ARBA" id="ARBA00023204"/>
    </source>
</evidence>
<dbReference type="InterPro" id="IPR018574">
    <property type="entry name" value="Structure-sp_endonuc_su_Slx4"/>
</dbReference>
<dbReference type="AlphaFoldDB" id="A0A4U0W972"/>
<keyword evidence="6" id="KW-0234">DNA repair</keyword>
<comment type="subcellular location">
    <subcellularLocation>
        <location evidence="1">Nucleus</location>
    </subcellularLocation>
</comment>
<feature type="region of interest" description="Disordered" evidence="9">
    <location>
        <begin position="312"/>
        <end position="370"/>
    </location>
</feature>
<feature type="compositionally biased region" description="Basic residues" evidence="9">
    <location>
        <begin position="119"/>
        <end position="128"/>
    </location>
</feature>
<feature type="region of interest" description="Disordered" evidence="9">
    <location>
        <begin position="419"/>
        <end position="444"/>
    </location>
</feature>
<reference evidence="10 11" key="1">
    <citation type="submission" date="2017-03" db="EMBL/GenBank/DDBJ databases">
        <title>Genomes of endolithic fungi from Antarctica.</title>
        <authorList>
            <person name="Coleine C."/>
            <person name="Masonjones S."/>
            <person name="Stajich J.E."/>
        </authorList>
    </citation>
    <scope>NUCLEOTIDE SEQUENCE [LARGE SCALE GENOMIC DNA]</scope>
    <source>
        <strain evidence="10 11">CCFEE 5187</strain>
    </source>
</reference>
<evidence type="ECO:0000256" key="3">
    <source>
        <dbReference type="ARBA" id="ARBA00022553"/>
    </source>
</evidence>
<name>A0A4U0W972_9PEZI</name>
<keyword evidence="5" id="KW-0233">DNA recombination</keyword>
<evidence type="ECO:0000256" key="1">
    <source>
        <dbReference type="ARBA" id="ARBA00004123"/>
    </source>
</evidence>
<keyword evidence="4" id="KW-0227">DNA damage</keyword>
<keyword evidence="3" id="KW-0597">Phosphoprotein</keyword>
<dbReference type="GO" id="GO:0006310">
    <property type="term" value="P:DNA recombination"/>
    <property type="evidence" value="ECO:0007669"/>
    <property type="project" value="UniProtKB-KW"/>
</dbReference>
<gene>
    <name evidence="10" type="ORF">B0A49_12410</name>
</gene>
<dbReference type="HAMAP" id="MF_03110">
    <property type="entry name" value="Endonuc_su_Slx4"/>
    <property type="match status" value="1"/>
</dbReference>
<keyword evidence="7" id="KW-0539">Nucleus</keyword>
<dbReference type="GO" id="GO:0017108">
    <property type="term" value="F:5'-flap endonuclease activity"/>
    <property type="evidence" value="ECO:0007669"/>
    <property type="project" value="InterPro"/>
</dbReference>
<feature type="region of interest" description="Disordered" evidence="9">
    <location>
        <begin position="501"/>
        <end position="522"/>
    </location>
</feature>